<comment type="similarity">
    <text evidence="2">Belongs to the glycosyltransferase 28 family.</text>
</comment>
<keyword evidence="11" id="KW-1185">Reference proteome</keyword>
<reference evidence="9" key="2">
    <citation type="submission" date="2020-06" db="EMBL/GenBank/DDBJ databases">
        <authorList>
            <person name="Ji K."/>
            <person name="Li J."/>
        </authorList>
    </citation>
    <scope>NUCLEOTIDE SEQUENCE</scope>
    <source>
        <strain evidence="9">JKM2019</strain>
        <tissue evidence="9">Whole body</tissue>
    </source>
</reference>
<feature type="domain" description="Glycosyl transferase family 28 C-terminal" evidence="8">
    <location>
        <begin position="8"/>
        <end position="156"/>
    </location>
</feature>
<comment type="subcellular location">
    <subcellularLocation>
        <location evidence="1">Endoplasmic reticulum</location>
    </subcellularLocation>
</comment>
<sequence>MKEKFQKIFITVGTTRFDRLIESLLLPNVISALHEIGCKQLTIQYGRYHDLDQLNLFQMLPGIKVNLFDYSKSFSNHIHDADLVIGHAGAGTVLEVLRMNKPLLIVINDDLMDNHQQELADELVENNYVKCTDIENFVQTLRKFETKNLQQFPQHDPLLFRNFIQNLSTMEIKS</sequence>
<name>A0A922I7W0_DERFA</name>
<dbReference type="OrthoDB" id="20273at2759"/>
<dbReference type="InterPro" id="IPR039042">
    <property type="entry name" value="Alg13-like"/>
</dbReference>
<reference evidence="10" key="1">
    <citation type="submission" date="2013-05" db="EMBL/GenBank/DDBJ databases">
        <authorList>
            <person name="Yim A.K.Y."/>
            <person name="Chan T.F."/>
            <person name="Ji K.M."/>
            <person name="Liu X.Y."/>
            <person name="Zhou J.W."/>
            <person name="Li R.Q."/>
            <person name="Yang K.Y."/>
            <person name="Li J."/>
            <person name="Li M."/>
            <person name="Law P.T.W."/>
            <person name="Wu Y.L."/>
            <person name="Cai Z.L."/>
            <person name="Qin H."/>
            <person name="Bao Y."/>
            <person name="Leung R.K.K."/>
            <person name="Ng P.K.S."/>
            <person name="Zou J."/>
            <person name="Zhong X.J."/>
            <person name="Ran P.X."/>
            <person name="Zhong N.S."/>
            <person name="Liu Z.G."/>
            <person name="Tsui S.K.W."/>
        </authorList>
    </citation>
    <scope>NUCLEOTIDE SEQUENCE</scope>
    <source>
        <strain evidence="10">Derf</strain>
        <tissue evidence="10">Whole organism</tissue>
    </source>
</reference>
<evidence type="ECO:0000256" key="3">
    <source>
        <dbReference type="ARBA" id="ARBA00012614"/>
    </source>
</evidence>
<reference evidence="9" key="3">
    <citation type="journal article" date="2021" name="World Allergy Organ. J.">
        <title>Chromosome-level assembly of Dermatophagoides farinae genome and transcriptome reveals two novel allergens Der f 37 and Der f 39.</title>
        <authorList>
            <person name="Chen J."/>
            <person name="Cai Z."/>
            <person name="Fan D."/>
            <person name="Hu J."/>
            <person name="Hou Y."/>
            <person name="He Y."/>
            <person name="Zhang Z."/>
            <person name="Zhao Z."/>
            <person name="Gao P."/>
            <person name="Hu W."/>
            <person name="Sun J."/>
            <person name="Li J."/>
            <person name="Ji K."/>
        </authorList>
    </citation>
    <scope>NUCLEOTIDE SEQUENCE</scope>
    <source>
        <strain evidence="9">JKM2019</strain>
    </source>
</reference>
<keyword evidence="6 10" id="KW-0808">Transferase</keyword>
<evidence type="ECO:0000313" key="10">
    <source>
        <dbReference type="EMBL" id="KAH9521639.1"/>
    </source>
</evidence>
<dbReference type="GO" id="GO:0006488">
    <property type="term" value="P:dolichol-linked oligosaccharide biosynthetic process"/>
    <property type="evidence" value="ECO:0007669"/>
    <property type="project" value="InterPro"/>
</dbReference>
<evidence type="ECO:0000256" key="5">
    <source>
        <dbReference type="ARBA" id="ARBA00022676"/>
    </source>
</evidence>
<evidence type="ECO:0000313" key="11">
    <source>
        <dbReference type="Proteomes" id="UP000790347"/>
    </source>
</evidence>
<dbReference type="GO" id="GO:0005783">
    <property type="term" value="C:endoplasmic reticulum"/>
    <property type="evidence" value="ECO:0007669"/>
    <property type="project" value="UniProtKB-SubCell"/>
</dbReference>
<protein>
    <recommendedName>
        <fullName evidence="4">UDP-N-acetylglucosamine transferase subunit ALG13</fullName>
        <ecNumber evidence="3">2.4.1.141</ecNumber>
    </recommendedName>
</protein>
<evidence type="ECO:0000256" key="7">
    <source>
        <dbReference type="ARBA" id="ARBA00022824"/>
    </source>
</evidence>
<organism evidence="10 11">
    <name type="scientific">Dermatophagoides farinae</name>
    <name type="common">American house dust mite</name>
    <dbReference type="NCBI Taxonomy" id="6954"/>
    <lineage>
        <taxon>Eukaryota</taxon>
        <taxon>Metazoa</taxon>
        <taxon>Ecdysozoa</taxon>
        <taxon>Arthropoda</taxon>
        <taxon>Chelicerata</taxon>
        <taxon>Arachnida</taxon>
        <taxon>Acari</taxon>
        <taxon>Acariformes</taxon>
        <taxon>Sarcoptiformes</taxon>
        <taxon>Astigmata</taxon>
        <taxon>Psoroptidia</taxon>
        <taxon>Analgoidea</taxon>
        <taxon>Pyroglyphidae</taxon>
        <taxon>Dermatophagoidinae</taxon>
        <taxon>Dermatophagoides</taxon>
    </lineage>
</organism>
<dbReference type="PANTHER" id="PTHR12867:SF6">
    <property type="entry name" value="N-ACETYLGLUCOSAMINYLDIPHOSPHODOLICHOL N-ACETYLGLUCOSAMINYLTRANSFERASE"/>
    <property type="match status" value="1"/>
</dbReference>
<dbReference type="Proteomes" id="UP000828236">
    <property type="component" value="Unassembled WGS sequence"/>
</dbReference>
<reference evidence="10" key="4">
    <citation type="journal article" date="2022" name="Res Sq">
        <title>Comparative Genomics Reveals Insights into the Divergent Evolution of Astigmatic Mites and Household Pest Adaptations.</title>
        <authorList>
            <person name="Xiong Q."/>
            <person name="Wan A.T.-Y."/>
            <person name="Liu X.-Y."/>
            <person name="Fung C.S.-H."/>
            <person name="Xiao X."/>
            <person name="Malainual N."/>
            <person name="Hou J."/>
            <person name="Wang L."/>
            <person name="Wang M."/>
            <person name="Yang K."/>
            <person name="Cui Y."/>
            <person name="Leung E."/>
            <person name="Nong W."/>
            <person name="Shin S.-K."/>
            <person name="Au S."/>
            <person name="Jeong K.Y."/>
            <person name="Chew F.T."/>
            <person name="Hui J."/>
            <person name="Leung T.F."/>
            <person name="Tungtrongchitr A."/>
            <person name="Zhong N."/>
            <person name="Liu Z."/>
            <person name="Tsui S."/>
        </authorList>
    </citation>
    <scope>NUCLEOTIDE SEQUENCE</scope>
    <source>
        <strain evidence="10">Derf</strain>
        <tissue evidence="10">Whole organism</tissue>
    </source>
</reference>
<dbReference type="InterPro" id="IPR007235">
    <property type="entry name" value="Glyco_trans_28_C"/>
</dbReference>
<evidence type="ECO:0000313" key="9">
    <source>
        <dbReference type="EMBL" id="KAH7639643.1"/>
    </source>
</evidence>
<dbReference type="EMBL" id="SDOV01000007">
    <property type="protein sequence ID" value="KAH7639643.1"/>
    <property type="molecule type" value="Genomic_DNA"/>
</dbReference>
<comment type="caution">
    <text evidence="10">The sequence shown here is derived from an EMBL/GenBank/DDBJ whole genome shotgun (WGS) entry which is preliminary data.</text>
</comment>
<dbReference type="SUPFAM" id="SSF53756">
    <property type="entry name" value="UDP-Glycosyltransferase/glycogen phosphorylase"/>
    <property type="match status" value="1"/>
</dbReference>
<dbReference type="GO" id="GO:0004577">
    <property type="term" value="F:N-acetylglucosaminyldiphosphodolichol N-acetylglucosaminyltransferase activity"/>
    <property type="evidence" value="ECO:0007669"/>
    <property type="project" value="UniProtKB-EC"/>
</dbReference>
<evidence type="ECO:0000256" key="2">
    <source>
        <dbReference type="ARBA" id="ARBA00006962"/>
    </source>
</evidence>
<dbReference type="EC" id="2.4.1.141" evidence="3"/>
<dbReference type="AlphaFoldDB" id="A0A922I7W0"/>
<evidence type="ECO:0000259" key="8">
    <source>
        <dbReference type="Pfam" id="PF04101"/>
    </source>
</evidence>
<gene>
    <name evidence="10" type="primary">Alg13</name>
    <name evidence="10" type="ORF">DERF_005275</name>
    <name evidence="9" type="ORF">HUG17_3676</name>
</gene>
<dbReference type="Proteomes" id="UP000790347">
    <property type="component" value="Unassembled WGS sequence"/>
</dbReference>
<keyword evidence="7" id="KW-0256">Endoplasmic reticulum</keyword>
<evidence type="ECO:0000256" key="6">
    <source>
        <dbReference type="ARBA" id="ARBA00022679"/>
    </source>
</evidence>
<dbReference type="Gene3D" id="3.40.50.2000">
    <property type="entry name" value="Glycogen Phosphorylase B"/>
    <property type="match status" value="1"/>
</dbReference>
<proteinExistence type="inferred from homology"/>
<dbReference type="EMBL" id="ASGP02000002">
    <property type="protein sequence ID" value="KAH9521639.1"/>
    <property type="molecule type" value="Genomic_DNA"/>
</dbReference>
<dbReference type="PANTHER" id="PTHR12867">
    <property type="entry name" value="GLYCOSYL TRANSFERASE-RELATED"/>
    <property type="match status" value="1"/>
</dbReference>
<keyword evidence="5" id="KW-0328">Glycosyltransferase</keyword>
<accession>A0A922I7W0</accession>
<dbReference type="Pfam" id="PF04101">
    <property type="entry name" value="Glyco_tran_28_C"/>
    <property type="match status" value="1"/>
</dbReference>
<evidence type="ECO:0000256" key="4">
    <source>
        <dbReference type="ARBA" id="ARBA00017468"/>
    </source>
</evidence>
<evidence type="ECO:0000256" key="1">
    <source>
        <dbReference type="ARBA" id="ARBA00004240"/>
    </source>
</evidence>